<accession>A0A7J6UKF4</accession>
<gene>
    <name evidence="2" type="ORF">FOZ63_022731</name>
</gene>
<name>A0A7J6UKF4_PEROL</name>
<comment type="caution">
    <text evidence="2">The sequence shown here is derived from an EMBL/GenBank/DDBJ whole genome shotgun (WGS) entry which is preliminary data.</text>
</comment>
<evidence type="ECO:0000256" key="1">
    <source>
        <dbReference type="SAM" id="MobiDB-lite"/>
    </source>
</evidence>
<evidence type="ECO:0000313" key="2">
    <source>
        <dbReference type="EMBL" id="KAF4757667.1"/>
    </source>
</evidence>
<protein>
    <submittedName>
        <fullName evidence="2">Uncharacterized protein</fullName>
    </submittedName>
</protein>
<organism evidence="2 3">
    <name type="scientific">Perkinsus olseni</name>
    <name type="common">Perkinsus atlanticus</name>
    <dbReference type="NCBI Taxonomy" id="32597"/>
    <lineage>
        <taxon>Eukaryota</taxon>
        <taxon>Sar</taxon>
        <taxon>Alveolata</taxon>
        <taxon>Perkinsozoa</taxon>
        <taxon>Perkinsea</taxon>
        <taxon>Perkinsida</taxon>
        <taxon>Perkinsidae</taxon>
        <taxon>Perkinsus</taxon>
    </lineage>
</organism>
<feature type="compositionally biased region" description="Basic and acidic residues" evidence="1">
    <location>
        <begin position="53"/>
        <end position="71"/>
    </location>
</feature>
<reference evidence="2 3" key="1">
    <citation type="submission" date="2020-04" db="EMBL/GenBank/DDBJ databases">
        <title>Perkinsus olseni comparative genomics.</title>
        <authorList>
            <person name="Bogema D.R."/>
        </authorList>
    </citation>
    <scope>NUCLEOTIDE SEQUENCE [LARGE SCALE GENOMIC DNA]</scope>
    <source>
        <strain evidence="2 3">ATCC PRA-207</strain>
    </source>
</reference>
<keyword evidence="3" id="KW-1185">Reference proteome</keyword>
<dbReference type="AlphaFoldDB" id="A0A7J6UKF4"/>
<feature type="region of interest" description="Disordered" evidence="1">
    <location>
        <begin position="110"/>
        <end position="137"/>
    </location>
</feature>
<sequence length="137" mass="14958">MYRLASSGRERARADDGCLQSDADESFIMKLSLRDAEAEKKAADSEGALQQLRTEKAEAEKKAADSEEALQKLRPEKGKAIKDIEAKLLEADVQHADSLVALQRRYEQQTRDSAGEQAGTEVFDGFDAVSPTVADGN</sequence>
<evidence type="ECO:0000313" key="3">
    <source>
        <dbReference type="Proteomes" id="UP000553632"/>
    </source>
</evidence>
<dbReference type="EMBL" id="JABANO010002386">
    <property type="protein sequence ID" value="KAF4757667.1"/>
    <property type="molecule type" value="Genomic_DNA"/>
</dbReference>
<dbReference type="Proteomes" id="UP000553632">
    <property type="component" value="Unassembled WGS sequence"/>
</dbReference>
<proteinExistence type="predicted"/>
<feature type="region of interest" description="Disordered" evidence="1">
    <location>
        <begin position="39"/>
        <end position="71"/>
    </location>
</feature>